<evidence type="ECO:0000313" key="1">
    <source>
        <dbReference type="EMBL" id="ORO67705.1"/>
    </source>
</evidence>
<dbReference type="Proteomes" id="UP000193961">
    <property type="component" value="Unassembled WGS sequence"/>
</dbReference>
<organism evidence="1 2">
    <name type="scientific">Streptococcus oralis subsp. oralis</name>
    <dbReference type="NCBI Taxonomy" id="1891914"/>
    <lineage>
        <taxon>Bacteria</taxon>
        <taxon>Bacillati</taxon>
        <taxon>Bacillota</taxon>
        <taxon>Bacilli</taxon>
        <taxon>Lactobacillales</taxon>
        <taxon>Streptococcaceae</taxon>
        <taxon>Streptococcus</taxon>
    </lineage>
</organism>
<sequence>MKKRTLVWLVLVFVIFGGGAWIAQETNLFGGITLSPRAKQLAYLKEHEEEMANFVKSWNSKVESVQFDWDSMEVGQVGNGTPQGGGYMMTVNGRINNNKDTKFTLGFPLKRNLNEIPEKLVIIQMQPIRILKGNLWDLYE</sequence>
<protein>
    <submittedName>
        <fullName evidence="1">Uncharacterized protein</fullName>
    </submittedName>
</protein>
<proteinExistence type="predicted"/>
<dbReference type="AlphaFoldDB" id="A0A1X1I3I8"/>
<evidence type="ECO:0000313" key="2">
    <source>
        <dbReference type="Proteomes" id="UP000193961"/>
    </source>
</evidence>
<comment type="caution">
    <text evidence="1">The sequence shown here is derived from an EMBL/GenBank/DDBJ whole genome shotgun (WGS) entry which is preliminary data.</text>
</comment>
<gene>
    <name evidence="1" type="ORF">B7715_01475</name>
</gene>
<dbReference type="EMBL" id="NCUQ01000009">
    <property type="protein sequence ID" value="ORO67705.1"/>
    <property type="molecule type" value="Genomic_DNA"/>
</dbReference>
<name>A0A1X1I3I8_STROR</name>
<reference evidence="1 2" key="1">
    <citation type="journal article" date="2016" name="Eur. J. Clin. Microbiol. Infect. Dis.">
        <title>Whole genome sequencing as a tool for phylogenetic analysis of clinical strains of Mitis group streptococci.</title>
        <authorList>
            <person name="Rasmussen L.H."/>
            <person name="Dargis R."/>
            <person name="Hojholt K."/>
            <person name="Christensen J.J."/>
            <person name="Skovgaard O."/>
            <person name="Justesen U.S."/>
            <person name="Rosenvinge F.S."/>
            <person name="Moser C."/>
            <person name="Lukjancenko O."/>
            <person name="Rasmussen S."/>
            <person name="Nielsen X.C."/>
        </authorList>
    </citation>
    <scope>NUCLEOTIDE SEQUENCE [LARGE SCALE GENOMIC DNA]</scope>
    <source>
        <strain evidence="1 2">OD_321121_09</strain>
    </source>
</reference>
<dbReference type="RefSeq" id="WP_084881315.1">
    <property type="nucleotide sequence ID" value="NZ_NCUQ01000009.1"/>
</dbReference>
<accession>A0A1X1I3I8</accession>